<dbReference type="PANTHER" id="PTHR30126:SF81">
    <property type="entry name" value="HTH-TYPE TRANSCRIPTIONAL REGULATOR ILVY"/>
    <property type="match status" value="1"/>
</dbReference>
<dbReference type="Gene3D" id="3.40.190.290">
    <property type="match status" value="1"/>
</dbReference>
<dbReference type="EMBL" id="AP014545">
    <property type="protein sequence ID" value="BBB26394.1"/>
    <property type="molecule type" value="Genomic_DNA"/>
</dbReference>
<dbReference type="InterPro" id="IPR005119">
    <property type="entry name" value="LysR_subst-bd"/>
</dbReference>
<keyword evidence="4" id="KW-0804">Transcription</keyword>
<evidence type="ECO:0000313" key="7">
    <source>
        <dbReference type="Proteomes" id="UP000595663"/>
    </source>
</evidence>
<dbReference type="Pfam" id="PF03466">
    <property type="entry name" value="LysR_substrate"/>
    <property type="match status" value="1"/>
</dbReference>
<dbReference type="InterPro" id="IPR036388">
    <property type="entry name" value="WH-like_DNA-bd_sf"/>
</dbReference>
<protein>
    <submittedName>
        <fullName evidence="6">LysR family transcriptional regulator</fullName>
    </submittedName>
</protein>
<evidence type="ECO:0000256" key="3">
    <source>
        <dbReference type="ARBA" id="ARBA00023125"/>
    </source>
</evidence>
<sequence>MVIMDTGSLQAFVAVAETGSFSRAAEQLFLTQSAMSKRISILEQQLDCRLFDRIGRTVSLTEAGQELLPRARKILLALEDARRSLSNLSGEISGSLSVAASHHISLHRLPPILRQFTRECPEVKLDLRFDESEIAYDNVLRGNLEIALITLSPNPDPNILSQTVWQDKLHYVVASDHPLAKLKQVTLEQLTDYPAILPGTATFTRLIAEQPFAKLNLQPDIAMSTNYLDTIKMMVEIGLGWSLLPETMSEHSLSVLNVDAPPVTRELGYITHKERTLSNAARRFIHLLDQAAEKGS</sequence>
<dbReference type="CDD" id="cd05466">
    <property type="entry name" value="PBP2_LTTR_substrate"/>
    <property type="match status" value="1"/>
</dbReference>
<dbReference type="SUPFAM" id="SSF46785">
    <property type="entry name" value="Winged helix' DNA-binding domain"/>
    <property type="match status" value="1"/>
</dbReference>
<evidence type="ECO:0000313" key="6">
    <source>
        <dbReference type="EMBL" id="BBB26394.1"/>
    </source>
</evidence>
<proteinExistence type="inferred from homology"/>
<name>A0A7R6P5M7_9GAMM</name>
<gene>
    <name evidence="6" type="ORF">AMJAP_1800</name>
</gene>
<accession>A0A7R6P5M7</accession>
<dbReference type="Pfam" id="PF00126">
    <property type="entry name" value="HTH_1"/>
    <property type="match status" value="1"/>
</dbReference>
<dbReference type="FunFam" id="1.10.10.10:FF:000001">
    <property type="entry name" value="LysR family transcriptional regulator"/>
    <property type="match status" value="1"/>
</dbReference>
<dbReference type="PRINTS" id="PR00039">
    <property type="entry name" value="HTHLYSR"/>
</dbReference>
<dbReference type="PANTHER" id="PTHR30126">
    <property type="entry name" value="HTH-TYPE TRANSCRIPTIONAL REGULATOR"/>
    <property type="match status" value="1"/>
</dbReference>
<keyword evidence="7" id="KW-1185">Reference proteome</keyword>
<dbReference type="InterPro" id="IPR000847">
    <property type="entry name" value="LysR_HTH_N"/>
</dbReference>
<dbReference type="Gene3D" id="1.10.10.10">
    <property type="entry name" value="Winged helix-like DNA-binding domain superfamily/Winged helix DNA-binding domain"/>
    <property type="match status" value="1"/>
</dbReference>
<dbReference type="PROSITE" id="PS50931">
    <property type="entry name" value="HTH_LYSR"/>
    <property type="match status" value="1"/>
</dbReference>
<feature type="domain" description="HTH lysR-type" evidence="5">
    <location>
        <begin position="4"/>
        <end position="61"/>
    </location>
</feature>
<reference evidence="6 7" key="1">
    <citation type="journal article" date="2008" name="Int. J. Syst. Evol. Microbiol.">
        <title>Amphritea japonica sp. nov. and Amphritea balenae sp. nov., isolated from the sediment adjacent to sperm whale carcasses off Kagoshima, Japan.</title>
        <authorList>
            <person name="Miyazaki M."/>
            <person name="Nogi Y."/>
            <person name="Fujiwara Y."/>
            <person name="Kawato M."/>
            <person name="Nagahama T."/>
            <person name="Kubokawa K."/>
            <person name="Horikoshi K."/>
        </authorList>
    </citation>
    <scope>NUCLEOTIDE SEQUENCE [LARGE SCALE GENOMIC DNA]</scope>
    <source>
        <strain evidence="6 7">ATCC BAA-1530</strain>
    </source>
</reference>
<comment type="similarity">
    <text evidence="1">Belongs to the LysR transcriptional regulatory family.</text>
</comment>
<dbReference type="AlphaFoldDB" id="A0A7R6P5M7"/>
<dbReference type="SUPFAM" id="SSF53850">
    <property type="entry name" value="Periplasmic binding protein-like II"/>
    <property type="match status" value="1"/>
</dbReference>
<dbReference type="Proteomes" id="UP000595663">
    <property type="component" value="Chromosome"/>
</dbReference>
<organism evidence="6 7">
    <name type="scientific">Amphritea japonica ATCC BAA-1530</name>
    <dbReference type="NCBI Taxonomy" id="1278309"/>
    <lineage>
        <taxon>Bacteria</taxon>
        <taxon>Pseudomonadati</taxon>
        <taxon>Pseudomonadota</taxon>
        <taxon>Gammaproteobacteria</taxon>
        <taxon>Oceanospirillales</taxon>
        <taxon>Oceanospirillaceae</taxon>
        <taxon>Amphritea</taxon>
    </lineage>
</organism>
<dbReference type="GO" id="GO:0000976">
    <property type="term" value="F:transcription cis-regulatory region binding"/>
    <property type="evidence" value="ECO:0007669"/>
    <property type="project" value="TreeGrafter"/>
</dbReference>
<evidence type="ECO:0000256" key="2">
    <source>
        <dbReference type="ARBA" id="ARBA00023015"/>
    </source>
</evidence>
<evidence type="ECO:0000259" key="5">
    <source>
        <dbReference type="PROSITE" id="PS50931"/>
    </source>
</evidence>
<evidence type="ECO:0000256" key="4">
    <source>
        <dbReference type="ARBA" id="ARBA00023163"/>
    </source>
</evidence>
<keyword evidence="3" id="KW-0238">DNA-binding</keyword>
<dbReference type="InterPro" id="IPR036390">
    <property type="entry name" value="WH_DNA-bd_sf"/>
</dbReference>
<dbReference type="GO" id="GO:0003700">
    <property type="term" value="F:DNA-binding transcription factor activity"/>
    <property type="evidence" value="ECO:0007669"/>
    <property type="project" value="InterPro"/>
</dbReference>
<keyword evidence="2" id="KW-0805">Transcription regulation</keyword>
<evidence type="ECO:0000256" key="1">
    <source>
        <dbReference type="ARBA" id="ARBA00009437"/>
    </source>
</evidence>
<dbReference type="KEGG" id="ajp:AMJAP_1800"/>